<dbReference type="PANTHER" id="PTHR43531:SF11">
    <property type="entry name" value="METHYL-ACCEPTING CHEMOTAXIS PROTEIN 3"/>
    <property type="match status" value="1"/>
</dbReference>
<evidence type="ECO:0000256" key="7">
    <source>
        <dbReference type="ARBA" id="ARBA00029447"/>
    </source>
</evidence>
<reference evidence="12 13" key="1">
    <citation type="submission" date="2020-01" db="EMBL/GenBank/DDBJ databases">
        <title>Genomic analysis of Aminipila sp. CBA3637.</title>
        <authorList>
            <person name="Kim Y.B."/>
            <person name="Roh S.W."/>
        </authorList>
    </citation>
    <scope>NUCLEOTIDE SEQUENCE [LARGE SCALE GENOMIC DNA]</scope>
    <source>
        <strain evidence="12 13">CBA3637</strain>
    </source>
</reference>
<evidence type="ECO:0000259" key="11">
    <source>
        <dbReference type="PROSITE" id="PS50885"/>
    </source>
</evidence>
<dbReference type="InterPro" id="IPR004089">
    <property type="entry name" value="MCPsignal_dom"/>
</dbReference>
<evidence type="ECO:0000256" key="3">
    <source>
        <dbReference type="ARBA" id="ARBA00022500"/>
    </source>
</evidence>
<dbReference type="SMART" id="SM00283">
    <property type="entry name" value="MA"/>
    <property type="match status" value="1"/>
</dbReference>
<dbReference type="PANTHER" id="PTHR43531">
    <property type="entry name" value="PROTEIN ICFG"/>
    <property type="match status" value="1"/>
</dbReference>
<dbReference type="Pfam" id="PF02743">
    <property type="entry name" value="dCache_1"/>
    <property type="match status" value="1"/>
</dbReference>
<dbReference type="CDD" id="cd06225">
    <property type="entry name" value="HAMP"/>
    <property type="match status" value="1"/>
</dbReference>
<name>A0A6P1MHR9_9FIRM</name>
<dbReference type="CDD" id="cd12913">
    <property type="entry name" value="PDC1_MCP_like"/>
    <property type="match status" value="1"/>
</dbReference>
<evidence type="ECO:0000256" key="9">
    <source>
        <dbReference type="SAM" id="Phobius"/>
    </source>
</evidence>
<evidence type="ECO:0000256" key="8">
    <source>
        <dbReference type="PROSITE-ProRule" id="PRU00284"/>
    </source>
</evidence>
<dbReference type="SMART" id="SM00304">
    <property type="entry name" value="HAMP"/>
    <property type="match status" value="1"/>
</dbReference>
<keyword evidence="5 9" id="KW-1133">Transmembrane helix</keyword>
<dbReference type="GO" id="GO:0004888">
    <property type="term" value="F:transmembrane signaling receptor activity"/>
    <property type="evidence" value="ECO:0007669"/>
    <property type="project" value="TreeGrafter"/>
</dbReference>
<dbReference type="KEGG" id="amic:Ami3637_10210"/>
<keyword evidence="4 9" id="KW-0812">Transmembrane</keyword>
<dbReference type="Gene3D" id="1.10.8.500">
    <property type="entry name" value="HAMP domain in histidine kinase"/>
    <property type="match status" value="1"/>
</dbReference>
<evidence type="ECO:0000256" key="1">
    <source>
        <dbReference type="ARBA" id="ARBA00004651"/>
    </source>
</evidence>
<dbReference type="GO" id="GO:0007165">
    <property type="term" value="P:signal transduction"/>
    <property type="evidence" value="ECO:0007669"/>
    <property type="project" value="UniProtKB-KW"/>
</dbReference>
<feature type="transmembrane region" description="Helical" evidence="9">
    <location>
        <begin position="302"/>
        <end position="321"/>
    </location>
</feature>
<dbReference type="RefSeq" id="WP_162362490.1">
    <property type="nucleotide sequence ID" value="NZ_CP047591.1"/>
</dbReference>
<feature type="domain" description="HAMP" evidence="11">
    <location>
        <begin position="322"/>
        <end position="374"/>
    </location>
</feature>
<feature type="domain" description="Methyl-accepting transducer" evidence="10">
    <location>
        <begin position="427"/>
        <end position="656"/>
    </location>
</feature>
<dbReference type="PROSITE" id="PS50885">
    <property type="entry name" value="HAMP"/>
    <property type="match status" value="1"/>
</dbReference>
<keyword evidence="8" id="KW-0807">Transducer</keyword>
<evidence type="ECO:0000256" key="2">
    <source>
        <dbReference type="ARBA" id="ARBA00022475"/>
    </source>
</evidence>
<dbReference type="CDD" id="cd11386">
    <property type="entry name" value="MCP_signal"/>
    <property type="match status" value="1"/>
</dbReference>
<evidence type="ECO:0000313" key="13">
    <source>
        <dbReference type="Proteomes" id="UP000463883"/>
    </source>
</evidence>
<proteinExistence type="inferred from homology"/>
<keyword evidence="13" id="KW-1185">Reference proteome</keyword>
<accession>A0A6P1MHR9</accession>
<dbReference type="Gene3D" id="1.10.287.950">
    <property type="entry name" value="Methyl-accepting chemotaxis protein"/>
    <property type="match status" value="1"/>
</dbReference>
<dbReference type="InterPro" id="IPR029151">
    <property type="entry name" value="Sensor-like_sf"/>
</dbReference>
<evidence type="ECO:0000259" key="10">
    <source>
        <dbReference type="PROSITE" id="PS50111"/>
    </source>
</evidence>
<sequence>MKSIRTKIMVMIGGVAILAMIVSALVTVNAVMDTVVGDEEHVSELTTKTVTQDINEYFTKYITMAQQMASDSNVKKTLTEITSRETYTQLPSYEGTYNSLSRIMELDKKNILSAYVASAKTDVAFDGGDWLSDPGFDLKTRSYWFGNDKDLKKGYLITEPYQDLDTGKMVITVSAPVYDLTGNNLVGIAGIDVTIDDLSNMVVNVDTGYAKDGCYTMMVSGQDQVLAAKNTKRILKAADSIGLSQNMVDEIKKPSEKVIKFQDNGKDCFGIVKTTRDAGWKVIFAVYEDEFMKHANATERNLILIYIIAIILLFIVIAFVAKGIAAPLRKLTSVTDELAKGNLHADIDITSADETGRLADSMRSLVIRLRQYIDYIDEVAASLDEFAAGHLDIKLVHSYDGEFAKIKQSLLQVSRVFKSTIGQIIETSEKVASGSGEIANASQMLAQGATHQASTTQQLTATINELSDRVTKNADHAMNASEQVKIVGGTADQSNEQMRQMITAIAEINDKSAEIGKIIKVIEDIAFQTNILALNAAVEAARAGEAGKGFAVVADEVRNLASKSAEAAKDTTHLIEETVKAVENGTQIANKTGEMLGQVIEGVSQTVELINEISSASVGQASALKQTLEGVEQISFVVQTNAATAEESSAASDELSKQAGTLKSVASQFKIQ</sequence>
<comment type="similarity">
    <text evidence="7">Belongs to the methyl-accepting chemotaxis (MCP) protein family.</text>
</comment>
<organism evidence="12 13">
    <name type="scientific">Aminipila terrae</name>
    <dbReference type="NCBI Taxonomy" id="2697030"/>
    <lineage>
        <taxon>Bacteria</taxon>
        <taxon>Bacillati</taxon>
        <taxon>Bacillota</taxon>
        <taxon>Clostridia</taxon>
        <taxon>Peptostreptococcales</taxon>
        <taxon>Anaerovoracaceae</taxon>
        <taxon>Aminipila</taxon>
    </lineage>
</organism>
<dbReference type="SUPFAM" id="SSF103190">
    <property type="entry name" value="Sensory domain-like"/>
    <property type="match status" value="1"/>
</dbReference>
<dbReference type="InterPro" id="IPR033479">
    <property type="entry name" value="dCache_1"/>
</dbReference>
<dbReference type="PROSITE" id="PS50111">
    <property type="entry name" value="CHEMOTAXIS_TRANSDUC_2"/>
    <property type="match status" value="1"/>
</dbReference>
<comment type="subcellular location">
    <subcellularLocation>
        <location evidence="1">Cell membrane</location>
        <topology evidence="1">Multi-pass membrane protein</topology>
    </subcellularLocation>
</comment>
<evidence type="ECO:0000256" key="4">
    <source>
        <dbReference type="ARBA" id="ARBA00022692"/>
    </source>
</evidence>
<gene>
    <name evidence="12" type="ORF">Ami3637_10210</name>
</gene>
<dbReference type="GO" id="GO:0005886">
    <property type="term" value="C:plasma membrane"/>
    <property type="evidence" value="ECO:0007669"/>
    <property type="project" value="UniProtKB-SubCell"/>
</dbReference>
<dbReference type="Pfam" id="PF00015">
    <property type="entry name" value="MCPsignal"/>
    <property type="match status" value="1"/>
</dbReference>
<evidence type="ECO:0000256" key="5">
    <source>
        <dbReference type="ARBA" id="ARBA00022989"/>
    </source>
</evidence>
<dbReference type="Pfam" id="PF00672">
    <property type="entry name" value="HAMP"/>
    <property type="match status" value="1"/>
</dbReference>
<evidence type="ECO:0000256" key="6">
    <source>
        <dbReference type="ARBA" id="ARBA00023136"/>
    </source>
</evidence>
<dbReference type="GO" id="GO:0006935">
    <property type="term" value="P:chemotaxis"/>
    <property type="evidence" value="ECO:0007669"/>
    <property type="project" value="UniProtKB-KW"/>
</dbReference>
<dbReference type="Gene3D" id="3.30.450.20">
    <property type="entry name" value="PAS domain"/>
    <property type="match status" value="2"/>
</dbReference>
<protein>
    <submittedName>
        <fullName evidence="12">HAMP domain-containing protein</fullName>
    </submittedName>
</protein>
<dbReference type="AlphaFoldDB" id="A0A6P1MHR9"/>
<keyword evidence="3" id="KW-0145">Chemotaxis</keyword>
<keyword evidence="2" id="KW-1003">Cell membrane</keyword>
<dbReference type="SUPFAM" id="SSF58104">
    <property type="entry name" value="Methyl-accepting chemotaxis protein (MCP) signaling domain"/>
    <property type="match status" value="1"/>
</dbReference>
<keyword evidence="6 9" id="KW-0472">Membrane</keyword>
<dbReference type="EMBL" id="CP047591">
    <property type="protein sequence ID" value="QHI72723.1"/>
    <property type="molecule type" value="Genomic_DNA"/>
</dbReference>
<dbReference type="InterPro" id="IPR003660">
    <property type="entry name" value="HAMP_dom"/>
</dbReference>
<dbReference type="InterPro" id="IPR051310">
    <property type="entry name" value="MCP_chemotaxis"/>
</dbReference>
<evidence type="ECO:0000313" key="12">
    <source>
        <dbReference type="EMBL" id="QHI72723.1"/>
    </source>
</evidence>
<dbReference type="Proteomes" id="UP000463883">
    <property type="component" value="Chromosome"/>
</dbReference>